<evidence type="ECO:0000259" key="2">
    <source>
        <dbReference type="PROSITE" id="PS50851"/>
    </source>
</evidence>
<feature type="domain" description="CheW-like" evidence="2">
    <location>
        <begin position="215"/>
        <end position="364"/>
    </location>
</feature>
<evidence type="ECO:0000256" key="1">
    <source>
        <dbReference type="SAM" id="MobiDB-lite"/>
    </source>
</evidence>
<dbReference type="SMART" id="SM00260">
    <property type="entry name" value="CheW"/>
    <property type="match status" value="1"/>
</dbReference>
<sequence>MTDDRARRIREMRNRGKSTGESEDEADDSPDEPESATDSNEESEPERSESESEPEADDAGSDEEASEETDEEPTESNEPESEGETVSYDETEDVDGVEDTTSDETTTETDSTSDDTDETADSTPSTASTDEDSGPETEAEPVAESDEFDGLDPALRGAIAGTSVEGSIGDDEVTVDASVIGEGGGTYGDAAIGRGKEVLERGDSLIASTHNEEDTIQMLEFYLEDSRYAIEIDRISAIVEMKDITRFPRGPEAIDGVTDLRGEITGVLDPTALLDVERNELSDDHYIVVIERADDKQKLGVRVSDVSQAVTYRESQIDETAAAMDDSVETHHEFVEGIIKKTKDDGTTLVTWLDIDGIIESVSAERTVASVDA</sequence>
<dbReference type="InterPro" id="IPR002545">
    <property type="entry name" value="CheW-lke_dom"/>
</dbReference>
<keyword evidence="4" id="KW-1185">Reference proteome</keyword>
<feature type="compositionally biased region" description="Acidic residues" evidence="1">
    <location>
        <begin position="129"/>
        <end position="150"/>
    </location>
</feature>
<reference evidence="4" key="1">
    <citation type="submission" date="2016-10" db="EMBL/GenBank/DDBJ databases">
        <authorList>
            <person name="Varghese N."/>
            <person name="Submissions S."/>
        </authorList>
    </citation>
    <scope>NUCLEOTIDE SEQUENCE [LARGE SCALE GENOMIC DNA]</scope>
    <source>
        <strain evidence="4">DSM 24767</strain>
    </source>
</reference>
<dbReference type="RefSeq" id="WP_090384828.1">
    <property type="nucleotide sequence ID" value="NZ_FNLC01000005.1"/>
</dbReference>
<dbReference type="SUPFAM" id="SSF50341">
    <property type="entry name" value="CheW-like"/>
    <property type="match status" value="1"/>
</dbReference>
<feature type="compositionally biased region" description="Acidic residues" evidence="1">
    <location>
        <begin position="21"/>
        <end position="44"/>
    </location>
</feature>
<dbReference type="InterPro" id="IPR036061">
    <property type="entry name" value="CheW-like_dom_sf"/>
</dbReference>
<dbReference type="GO" id="GO:0005829">
    <property type="term" value="C:cytosol"/>
    <property type="evidence" value="ECO:0007669"/>
    <property type="project" value="TreeGrafter"/>
</dbReference>
<dbReference type="Gene3D" id="2.40.50.180">
    <property type="entry name" value="CheA-289, Domain 4"/>
    <property type="match status" value="1"/>
</dbReference>
<dbReference type="GO" id="GO:0006935">
    <property type="term" value="P:chemotaxis"/>
    <property type="evidence" value="ECO:0007669"/>
    <property type="project" value="InterPro"/>
</dbReference>
<dbReference type="Pfam" id="PF01584">
    <property type="entry name" value="CheW"/>
    <property type="match status" value="1"/>
</dbReference>
<gene>
    <name evidence="3" type="ORF">SAMN04489842_3577</name>
</gene>
<dbReference type="AlphaFoldDB" id="A0A1H1IKV2"/>
<dbReference type="STRING" id="1095778.SAMN04489842_3577"/>
<dbReference type="PANTHER" id="PTHR22617">
    <property type="entry name" value="CHEMOTAXIS SENSOR HISTIDINE KINASE-RELATED"/>
    <property type="match status" value="1"/>
</dbReference>
<accession>A0A1H1IKV2</accession>
<dbReference type="EMBL" id="FNLC01000005">
    <property type="protein sequence ID" value="SDR38209.1"/>
    <property type="molecule type" value="Genomic_DNA"/>
</dbReference>
<dbReference type="PANTHER" id="PTHR22617:SF23">
    <property type="entry name" value="CHEMOTAXIS PROTEIN CHEW"/>
    <property type="match status" value="1"/>
</dbReference>
<evidence type="ECO:0000313" key="4">
    <source>
        <dbReference type="Proteomes" id="UP000198848"/>
    </source>
</evidence>
<protein>
    <submittedName>
        <fullName evidence="3">Purine-binding chemotaxis protein CheW</fullName>
    </submittedName>
</protein>
<feature type="compositionally biased region" description="Basic and acidic residues" evidence="1">
    <location>
        <begin position="1"/>
        <end position="20"/>
    </location>
</feature>
<name>A0A1H1IKV2_NATTX</name>
<organism evidence="3 4">
    <name type="scientific">Natronobacterium texcoconense</name>
    <dbReference type="NCBI Taxonomy" id="1095778"/>
    <lineage>
        <taxon>Archaea</taxon>
        <taxon>Methanobacteriati</taxon>
        <taxon>Methanobacteriota</taxon>
        <taxon>Stenosarchaea group</taxon>
        <taxon>Halobacteria</taxon>
        <taxon>Halobacteriales</taxon>
        <taxon>Natrialbaceae</taxon>
        <taxon>Natronobacterium</taxon>
    </lineage>
</organism>
<dbReference type="OrthoDB" id="115049at2157"/>
<feature type="region of interest" description="Disordered" evidence="1">
    <location>
        <begin position="1"/>
        <end position="153"/>
    </location>
</feature>
<dbReference type="PROSITE" id="PS50851">
    <property type="entry name" value="CHEW"/>
    <property type="match status" value="1"/>
</dbReference>
<dbReference type="InterPro" id="IPR039315">
    <property type="entry name" value="CheW"/>
</dbReference>
<feature type="compositionally biased region" description="Acidic residues" evidence="1">
    <location>
        <begin position="51"/>
        <end position="120"/>
    </location>
</feature>
<dbReference type="Gene3D" id="2.30.30.40">
    <property type="entry name" value="SH3 Domains"/>
    <property type="match status" value="1"/>
</dbReference>
<dbReference type="GO" id="GO:0007165">
    <property type="term" value="P:signal transduction"/>
    <property type="evidence" value="ECO:0007669"/>
    <property type="project" value="InterPro"/>
</dbReference>
<dbReference type="Proteomes" id="UP000198848">
    <property type="component" value="Unassembled WGS sequence"/>
</dbReference>
<evidence type="ECO:0000313" key="3">
    <source>
        <dbReference type="EMBL" id="SDR38209.1"/>
    </source>
</evidence>
<proteinExistence type="predicted"/>